<dbReference type="EMBL" id="CP042806">
    <property type="protein sequence ID" value="QEE30288.1"/>
    <property type="molecule type" value="Genomic_DNA"/>
</dbReference>
<dbReference type="AlphaFoldDB" id="A0A5B9EDI9"/>
<proteinExistence type="predicted"/>
<dbReference type="Gene3D" id="3.10.180.10">
    <property type="entry name" value="2,3-Dihydroxybiphenyl 1,2-Dioxygenase, domain 1"/>
    <property type="match status" value="1"/>
</dbReference>
<dbReference type="PANTHER" id="PTHR36503">
    <property type="entry name" value="BLR2520 PROTEIN"/>
    <property type="match status" value="1"/>
</dbReference>
<accession>A0A5B9EDI9</accession>
<dbReference type="OrthoDB" id="9815599at2"/>
<protein>
    <submittedName>
        <fullName evidence="2">Bleomycin resistance family protein</fullName>
    </submittedName>
</protein>
<dbReference type="InterPro" id="IPR037523">
    <property type="entry name" value="VOC_core"/>
</dbReference>
<dbReference type="PANTHER" id="PTHR36503:SF3">
    <property type="entry name" value="BLR0126 PROTEIN"/>
    <property type="match status" value="1"/>
</dbReference>
<name>A0A5B9EDI9_9BACT</name>
<gene>
    <name evidence="2" type="ORF">FTW19_21275</name>
</gene>
<dbReference type="Pfam" id="PF00903">
    <property type="entry name" value="Glyoxalase"/>
    <property type="match status" value="1"/>
</dbReference>
<dbReference type="KEGG" id="talb:FTW19_21275"/>
<keyword evidence="3" id="KW-1185">Reference proteome</keyword>
<dbReference type="InterPro" id="IPR004360">
    <property type="entry name" value="Glyas_Fos-R_dOase_dom"/>
</dbReference>
<evidence type="ECO:0000259" key="1">
    <source>
        <dbReference type="PROSITE" id="PS51819"/>
    </source>
</evidence>
<dbReference type="InterPro" id="IPR029068">
    <property type="entry name" value="Glyas_Bleomycin-R_OHBP_Dase"/>
</dbReference>
<dbReference type="RefSeq" id="WP_147649557.1">
    <property type="nucleotide sequence ID" value="NZ_CP042806.1"/>
</dbReference>
<evidence type="ECO:0000313" key="2">
    <source>
        <dbReference type="EMBL" id="QEE30288.1"/>
    </source>
</evidence>
<evidence type="ECO:0000313" key="3">
    <source>
        <dbReference type="Proteomes" id="UP000321820"/>
    </source>
</evidence>
<dbReference type="SUPFAM" id="SSF54593">
    <property type="entry name" value="Glyoxalase/Bleomycin resistance protein/Dihydroxybiphenyl dioxygenase"/>
    <property type="match status" value="1"/>
</dbReference>
<reference evidence="2 3" key="1">
    <citation type="submission" date="2019-08" db="EMBL/GenBank/DDBJ databases">
        <title>Complete genome sequence of Terriglobus albidus strain ORNL.</title>
        <authorList>
            <person name="Podar M."/>
        </authorList>
    </citation>
    <scope>NUCLEOTIDE SEQUENCE [LARGE SCALE GENOMIC DNA]</scope>
    <source>
        <strain evidence="2 3">ORNL</strain>
    </source>
</reference>
<feature type="domain" description="VOC" evidence="1">
    <location>
        <begin position="6"/>
        <end position="123"/>
    </location>
</feature>
<dbReference type="Proteomes" id="UP000321820">
    <property type="component" value="Chromosome"/>
</dbReference>
<sequence>MLTHFPMAVPEIPVSNVDAAAAYYVNVLGFQLDWGSDHGGIGGISQGACRMFLTNAPFREEYGNGERVIVWLNLESKQEVDELYHRWLEAGAQILAEPEDKPWNLREFRVADLDGNQLRVFYDFSWELRKEQV</sequence>
<dbReference type="PROSITE" id="PS51819">
    <property type="entry name" value="VOC"/>
    <property type="match status" value="1"/>
</dbReference>
<organism evidence="2 3">
    <name type="scientific">Terriglobus albidus</name>
    <dbReference type="NCBI Taxonomy" id="1592106"/>
    <lineage>
        <taxon>Bacteria</taxon>
        <taxon>Pseudomonadati</taxon>
        <taxon>Acidobacteriota</taxon>
        <taxon>Terriglobia</taxon>
        <taxon>Terriglobales</taxon>
        <taxon>Acidobacteriaceae</taxon>
        <taxon>Terriglobus</taxon>
    </lineage>
</organism>